<dbReference type="Gene3D" id="3.40.30.10">
    <property type="entry name" value="Glutaredoxin"/>
    <property type="match status" value="1"/>
</dbReference>
<protein>
    <submittedName>
        <fullName evidence="3">Glutathione S-transferase family protein</fullName>
    </submittedName>
</protein>
<keyword evidence="4" id="KW-1185">Reference proteome</keyword>
<dbReference type="InterPro" id="IPR036249">
    <property type="entry name" value="Thioredoxin-like_sf"/>
</dbReference>
<dbReference type="InterPro" id="IPR040079">
    <property type="entry name" value="Glutathione_S-Trfase"/>
</dbReference>
<dbReference type="Pfam" id="PF00043">
    <property type="entry name" value="GST_C"/>
    <property type="match status" value="1"/>
</dbReference>
<dbReference type="InterPro" id="IPR036282">
    <property type="entry name" value="Glutathione-S-Trfase_C_sf"/>
</dbReference>
<dbReference type="SUPFAM" id="SSF52833">
    <property type="entry name" value="Thioredoxin-like"/>
    <property type="match status" value="1"/>
</dbReference>
<dbReference type="RefSeq" id="WP_121523719.1">
    <property type="nucleotide sequence ID" value="NZ_RCHC01000026.1"/>
</dbReference>
<dbReference type="InterPro" id="IPR004045">
    <property type="entry name" value="Glutathione_S-Trfase_N"/>
</dbReference>
<dbReference type="SFLD" id="SFLDG01150">
    <property type="entry name" value="Main.1:_Beta-like"/>
    <property type="match status" value="1"/>
</dbReference>
<dbReference type="SFLD" id="SFLDG00358">
    <property type="entry name" value="Main_(cytGST)"/>
    <property type="match status" value="1"/>
</dbReference>
<evidence type="ECO:0000313" key="3">
    <source>
        <dbReference type="EMBL" id="RLL17951.1"/>
    </source>
</evidence>
<sequence>MIRLFGRQDSTNVRKILWCLHELDLNFEHIPAGGSFGITNTPQYLALNPNGLVPCLIDQDVVLWESNTILRYLNEKHGQNSLYIQERNYRYDAEKWLDWCLSTITPIFRVLILNTVKLPTEQRSPLLLSQALNDLKNKLIILEQHLAQYAYVSGSQFSIADIALASYFISLKKLPIDPSIFKSFIHIEKWFDLLSVRRAFQKIA</sequence>
<comment type="caution">
    <text evidence="3">The sequence shown here is derived from an EMBL/GenBank/DDBJ whole genome shotgun (WGS) entry which is preliminary data.</text>
</comment>
<dbReference type="InterPro" id="IPR004046">
    <property type="entry name" value="GST_C"/>
</dbReference>
<organism evidence="3 4">
    <name type="scientific">Acinetobacter chengduensis</name>
    <dbReference type="NCBI Taxonomy" id="2420890"/>
    <lineage>
        <taxon>Bacteria</taxon>
        <taxon>Pseudomonadati</taxon>
        <taxon>Pseudomonadota</taxon>
        <taxon>Gammaproteobacteria</taxon>
        <taxon>Moraxellales</taxon>
        <taxon>Moraxellaceae</taxon>
        <taxon>Acinetobacter</taxon>
    </lineage>
</organism>
<accession>A0ABX9TT24</accession>
<dbReference type="PANTHER" id="PTHR44051:SF19">
    <property type="entry name" value="DISULFIDE-BOND OXIDOREDUCTASE YFCG"/>
    <property type="match status" value="1"/>
</dbReference>
<dbReference type="CDD" id="cd03047">
    <property type="entry name" value="GST_N_2"/>
    <property type="match status" value="1"/>
</dbReference>
<dbReference type="SFLD" id="SFLDS00019">
    <property type="entry name" value="Glutathione_Transferase_(cytos"/>
    <property type="match status" value="1"/>
</dbReference>
<dbReference type="PANTHER" id="PTHR44051">
    <property type="entry name" value="GLUTATHIONE S-TRANSFERASE-RELATED"/>
    <property type="match status" value="1"/>
</dbReference>
<evidence type="ECO:0000313" key="4">
    <source>
        <dbReference type="Proteomes" id="UP000280271"/>
    </source>
</evidence>
<dbReference type="Gene3D" id="1.20.1050.10">
    <property type="match status" value="1"/>
</dbReference>
<dbReference type="Pfam" id="PF13417">
    <property type="entry name" value="GST_N_3"/>
    <property type="match status" value="1"/>
</dbReference>
<reference evidence="3 4" key="1">
    <citation type="submission" date="2018-09" db="EMBL/GenBank/DDBJ databases">
        <title>The draft genome of Acinetobacter sp. strains.</title>
        <authorList>
            <person name="Qin J."/>
            <person name="Feng Y."/>
            <person name="Zong Z."/>
        </authorList>
    </citation>
    <scope>NUCLEOTIDE SEQUENCE [LARGE SCALE GENOMIC DNA]</scope>
    <source>
        <strain evidence="3 4">WCHAc060005</strain>
    </source>
</reference>
<evidence type="ECO:0000259" key="1">
    <source>
        <dbReference type="PROSITE" id="PS50404"/>
    </source>
</evidence>
<gene>
    <name evidence="3" type="ORF">D9K81_16360</name>
</gene>
<dbReference type="Proteomes" id="UP000280271">
    <property type="component" value="Unassembled WGS sequence"/>
</dbReference>
<dbReference type="PROSITE" id="PS50404">
    <property type="entry name" value="GST_NTER"/>
    <property type="match status" value="1"/>
</dbReference>
<name>A0ABX9TT24_9GAMM</name>
<feature type="domain" description="GST N-terminal" evidence="1">
    <location>
        <begin position="1"/>
        <end position="81"/>
    </location>
</feature>
<dbReference type="InterPro" id="IPR010987">
    <property type="entry name" value="Glutathione-S-Trfase_C-like"/>
</dbReference>
<dbReference type="PROSITE" id="PS50405">
    <property type="entry name" value="GST_CTER"/>
    <property type="match status" value="1"/>
</dbReference>
<evidence type="ECO:0000259" key="2">
    <source>
        <dbReference type="PROSITE" id="PS50405"/>
    </source>
</evidence>
<feature type="domain" description="GST C-terminal" evidence="2">
    <location>
        <begin position="86"/>
        <end position="204"/>
    </location>
</feature>
<dbReference type="SUPFAM" id="SSF47616">
    <property type="entry name" value="GST C-terminal domain-like"/>
    <property type="match status" value="1"/>
</dbReference>
<dbReference type="EMBL" id="RCHC01000026">
    <property type="protein sequence ID" value="RLL17951.1"/>
    <property type="molecule type" value="Genomic_DNA"/>
</dbReference>
<proteinExistence type="predicted"/>